<reference evidence="3" key="1">
    <citation type="submission" date="2017-10" db="EMBL/GenBank/DDBJ databases">
        <title>Rapid genome shrinkage in a self-fertile nematode reveals novel sperm competition proteins.</title>
        <authorList>
            <person name="Yin D."/>
            <person name="Schwarz E.M."/>
            <person name="Thomas C.G."/>
            <person name="Felde R.L."/>
            <person name="Korf I.F."/>
            <person name="Cutter A.D."/>
            <person name="Schartner C.M."/>
            <person name="Ralston E.J."/>
            <person name="Meyer B.J."/>
            <person name="Haag E.S."/>
        </authorList>
    </citation>
    <scope>NUCLEOTIDE SEQUENCE [LARGE SCALE GENOMIC DNA]</scope>
    <source>
        <strain evidence="3">JU1422</strain>
    </source>
</reference>
<feature type="region of interest" description="Disordered" evidence="1">
    <location>
        <begin position="1"/>
        <end position="55"/>
    </location>
</feature>
<protein>
    <recommendedName>
        <fullName evidence="4">Chromo domain-containing protein</fullName>
    </recommendedName>
</protein>
<keyword evidence="3" id="KW-1185">Reference proteome</keyword>
<dbReference type="EMBL" id="PDUG01000006">
    <property type="protein sequence ID" value="PIC19932.1"/>
    <property type="molecule type" value="Genomic_DNA"/>
</dbReference>
<accession>A0A2G5SY88</accession>
<feature type="region of interest" description="Disordered" evidence="1">
    <location>
        <begin position="357"/>
        <end position="384"/>
    </location>
</feature>
<dbReference type="SUPFAM" id="SSF54160">
    <property type="entry name" value="Chromo domain-like"/>
    <property type="match status" value="1"/>
</dbReference>
<sequence>MVNVKRKRTNSNDNANHSRPKRRTSKVVRLDTSCPTQKSAKNKKKSAAQKRKSPREEWPIDKILAMKVENGNFYFDVLWETGETTVEPMSSLRKLSHVKLQEFYQTNESIAKECFFEKYCWRKGHQEGKAENDEKNLENGKRRKNQAYEEHVVDKVIGMKVKNGKYLFTTLWGAGNVTVEPLWSFGQLTHIKLQEFYRANPEIAKECFLKKNSWYKGKELENVRRQELDGDDEPLMMIEQPVVEENFLAQDIEVEHDPNDVHMNEPTENKDNENDAIPLQTAPNVAAARANKVRPASAPPSFREEAKASGLQDCQEKKKYTHRIEEILRYEKKPTPKIVVTRDVLNAILNEARFEVPFELEPDSDSEDELESDEEDDDDSDSEYDEDEIIDIMTLDGVPTVADLLGQLPGNNQVLRAFLKIPNITARGI</sequence>
<feature type="compositionally biased region" description="Basic residues" evidence="1">
    <location>
        <begin position="40"/>
        <end position="53"/>
    </location>
</feature>
<dbReference type="AlphaFoldDB" id="A0A2G5SY88"/>
<dbReference type="Gene3D" id="2.40.50.40">
    <property type="match status" value="1"/>
</dbReference>
<evidence type="ECO:0008006" key="4">
    <source>
        <dbReference type="Google" id="ProtNLM"/>
    </source>
</evidence>
<feature type="compositionally biased region" description="Acidic residues" evidence="1">
    <location>
        <begin position="358"/>
        <end position="384"/>
    </location>
</feature>
<name>A0A2G5SY88_9PELO</name>
<proteinExistence type="predicted"/>
<evidence type="ECO:0000313" key="3">
    <source>
        <dbReference type="Proteomes" id="UP000230233"/>
    </source>
</evidence>
<dbReference type="InterPro" id="IPR016197">
    <property type="entry name" value="Chromo-like_dom_sf"/>
</dbReference>
<organism evidence="2 3">
    <name type="scientific">Caenorhabditis nigoni</name>
    <dbReference type="NCBI Taxonomy" id="1611254"/>
    <lineage>
        <taxon>Eukaryota</taxon>
        <taxon>Metazoa</taxon>
        <taxon>Ecdysozoa</taxon>
        <taxon>Nematoda</taxon>
        <taxon>Chromadorea</taxon>
        <taxon>Rhabditida</taxon>
        <taxon>Rhabditina</taxon>
        <taxon>Rhabditomorpha</taxon>
        <taxon>Rhabditoidea</taxon>
        <taxon>Rhabditidae</taxon>
        <taxon>Peloderinae</taxon>
        <taxon>Caenorhabditis</taxon>
    </lineage>
</organism>
<comment type="caution">
    <text evidence="2">The sequence shown here is derived from an EMBL/GenBank/DDBJ whole genome shotgun (WGS) entry which is preliminary data.</text>
</comment>
<dbReference type="OrthoDB" id="10333626at2759"/>
<dbReference type="Proteomes" id="UP000230233">
    <property type="component" value="Chromosome X"/>
</dbReference>
<evidence type="ECO:0000313" key="2">
    <source>
        <dbReference type="EMBL" id="PIC19932.1"/>
    </source>
</evidence>
<feature type="region of interest" description="Disordered" evidence="1">
    <location>
        <begin position="287"/>
        <end position="316"/>
    </location>
</feature>
<evidence type="ECO:0000256" key="1">
    <source>
        <dbReference type="SAM" id="MobiDB-lite"/>
    </source>
</evidence>
<gene>
    <name evidence="2" type="primary">Cnig_chr_X.g25295</name>
    <name evidence="2" type="ORF">B9Z55_025295</name>
</gene>